<name>A0A815XYV2_ADIRI</name>
<evidence type="ECO:0000313" key="2">
    <source>
        <dbReference type="Proteomes" id="UP000663852"/>
    </source>
</evidence>
<feature type="non-terminal residue" evidence="1">
    <location>
        <position position="45"/>
    </location>
</feature>
<dbReference type="EMBL" id="CAJNOJ010003290">
    <property type="protein sequence ID" value="CAF1563682.1"/>
    <property type="molecule type" value="Genomic_DNA"/>
</dbReference>
<comment type="caution">
    <text evidence="1">The sequence shown here is derived from an EMBL/GenBank/DDBJ whole genome shotgun (WGS) entry which is preliminary data.</text>
</comment>
<accession>A0A815XYV2</accession>
<organism evidence="1 2">
    <name type="scientific">Adineta ricciae</name>
    <name type="common">Rotifer</name>
    <dbReference type="NCBI Taxonomy" id="249248"/>
    <lineage>
        <taxon>Eukaryota</taxon>
        <taxon>Metazoa</taxon>
        <taxon>Spiralia</taxon>
        <taxon>Gnathifera</taxon>
        <taxon>Rotifera</taxon>
        <taxon>Eurotatoria</taxon>
        <taxon>Bdelloidea</taxon>
        <taxon>Adinetida</taxon>
        <taxon>Adinetidae</taxon>
        <taxon>Adineta</taxon>
    </lineage>
</organism>
<reference evidence="1" key="1">
    <citation type="submission" date="2021-02" db="EMBL/GenBank/DDBJ databases">
        <authorList>
            <person name="Nowell W R."/>
        </authorList>
    </citation>
    <scope>NUCLEOTIDE SEQUENCE</scope>
</reference>
<evidence type="ECO:0000313" key="1">
    <source>
        <dbReference type="EMBL" id="CAF1563682.1"/>
    </source>
</evidence>
<proteinExistence type="predicted"/>
<dbReference type="AlphaFoldDB" id="A0A815XYV2"/>
<sequence length="45" mass="5233">MNHTDNEQIVNEQNTIIVKPEIIINETTVNINQKPRKSHDLSYIS</sequence>
<dbReference type="Proteomes" id="UP000663852">
    <property type="component" value="Unassembled WGS sequence"/>
</dbReference>
<gene>
    <name evidence="1" type="ORF">EDS130_LOCUS46715</name>
</gene>
<protein>
    <submittedName>
        <fullName evidence="1">Uncharacterized protein</fullName>
    </submittedName>
</protein>